<evidence type="ECO:0000256" key="1">
    <source>
        <dbReference type="ARBA" id="ARBA00004651"/>
    </source>
</evidence>
<evidence type="ECO:0000256" key="11">
    <source>
        <dbReference type="ARBA" id="ARBA00023180"/>
    </source>
</evidence>
<dbReference type="Ensembl" id="ENSLLET00000040374.1">
    <property type="protein sequence ID" value="ENSLLEP00000038833.1"/>
    <property type="gene ID" value="ENSLLEG00000024509.1"/>
</dbReference>
<evidence type="ECO:0000256" key="8">
    <source>
        <dbReference type="ARBA" id="ARBA00023136"/>
    </source>
</evidence>
<evidence type="ECO:0000256" key="10">
    <source>
        <dbReference type="ARBA" id="ARBA00023173"/>
    </source>
</evidence>
<dbReference type="CDD" id="cd07912">
    <property type="entry name" value="Tweety_N"/>
    <property type="match status" value="1"/>
</dbReference>
<evidence type="ECO:0000256" key="7">
    <source>
        <dbReference type="ARBA" id="ARBA00023065"/>
    </source>
</evidence>
<comment type="similarity">
    <text evidence="2 17">Belongs to the tweety family.</text>
</comment>
<dbReference type="GeneTree" id="ENSGT00950000183060"/>
<evidence type="ECO:0000256" key="12">
    <source>
        <dbReference type="ARBA" id="ARBA00023214"/>
    </source>
</evidence>
<dbReference type="Proteomes" id="UP000694569">
    <property type="component" value="Unplaced"/>
</dbReference>
<dbReference type="PANTHER" id="PTHR12424:SF5">
    <property type="entry name" value="PROTEIN TWEETY HOMOLOG 1"/>
    <property type="match status" value="1"/>
</dbReference>
<evidence type="ECO:0000256" key="9">
    <source>
        <dbReference type="ARBA" id="ARBA00023157"/>
    </source>
</evidence>
<gene>
    <name evidence="18" type="primary">TTYH1</name>
</gene>
<dbReference type="GO" id="GO:0005229">
    <property type="term" value="F:intracellularly calcium-gated chloride channel activity"/>
    <property type="evidence" value="ECO:0007669"/>
    <property type="project" value="TreeGrafter"/>
</dbReference>
<feature type="transmembrane region" description="Helical" evidence="17">
    <location>
        <begin position="240"/>
        <end position="259"/>
    </location>
</feature>
<reference evidence="18" key="2">
    <citation type="submission" date="2025-09" db="UniProtKB">
        <authorList>
            <consortium name="Ensembl"/>
        </authorList>
    </citation>
    <scope>IDENTIFICATION</scope>
</reference>
<evidence type="ECO:0000313" key="19">
    <source>
        <dbReference type="Proteomes" id="UP000694569"/>
    </source>
</evidence>
<comment type="subunit">
    <text evidence="16">Homotetramer; disulfide-linked. Homodimer.</text>
</comment>
<keyword evidence="10 17" id="KW-0869">Chloride channel</keyword>
<dbReference type="GO" id="GO:0030868">
    <property type="term" value="C:smooth endoplasmic reticulum membrane"/>
    <property type="evidence" value="ECO:0007669"/>
    <property type="project" value="TreeGrafter"/>
</dbReference>
<evidence type="ECO:0000256" key="6">
    <source>
        <dbReference type="ARBA" id="ARBA00022989"/>
    </source>
</evidence>
<evidence type="ECO:0000256" key="17">
    <source>
        <dbReference type="RuleBase" id="RU361114"/>
    </source>
</evidence>
<dbReference type="OrthoDB" id="187568at2759"/>
<evidence type="ECO:0000256" key="2">
    <source>
        <dbReference type="ARBA" id="ARBA00009849"/>
    </source>
</evidence>
<evidence type="ECO:0000256" key="14">
    <source>
        <dbReference type="ARBA" id="ARBA00024167"/>
    </source>
</evidence>
<comment type="catalytic activity">
    <reaction evidence="14">
        <text>chloride(in) = chloride(out)</text>
        <dbReference type="Rhea" id="RHEA:29823"/>
        <dbReference type="ChEBI" id="CHEBI:17996"/>
    </reaction>
</comment>
<dbReference type="GO" id="GO:0072320">
    <property type="term" value="F:volume-sensitive chloride channel activity"/>
    <property type="evidence" value="ECO:0007669"/>
    <property type="project" value="TreeGrafter"/>
</dbReference>
<comment type="catalytic activity">
    <reaction evidence="15">
        <text>L-glutamate(out) = L-glutamate(in)</text>
        <dbReference type="Rhea" id="RHEA:66336"/>
        <dbReference type="ChEBI" id="CHEBI:29985"/>
    </reaction>
    <physiologicalReaction direction="right-to-left" evidence="15">
        <dbReference type="Rhea" id="RHEA:66338"/>
    </physiologicalReaction>
</comment>
<proteinExistence type="inferred from homology"/>
<reference evidence="18" key="1">
    <citation type="submission" date="2025-08" db="UniProtKB">
        <authorList>
            <consortium name="Ensembl"/>
        </authorList>
    </citation>
    <scope>IDENTIFICATION</scope>
</reference>
<accession>A0A8C5WHP0</accession>
<keyword evidence="6 17" id="KW-1133">Transmembrane helix</keyword>
<evidence type="ECO:0000256" key="3">
    <source>
        <dbReference type="ARBA" id="ARBA00022448"/>
    </source>
</evidence>
<dbReference type="InterPro" id="IPR006990">
    <property type="entry name" value="Tweety"/>
</dbReference>
<name>A0A8C5WHP0_9ANUR</name>
<comment type="subcellular location">
    <subcellularLocation>
        <location evidence="1 17">Cell membrane</location>
        <topology evidence="1 17">Multi-pass membrane protein</topology>
    </subcellularLocation>
</comment>
<keyword evidence="13 17" id="KW-0407">Ion channel</keyword>
<comment type="function">
    <text evidence="17">Probable chloride channel.</text>
</comment>
<feature type="transmembrane region" description="Helical" evidence="17">
    <location>
        <begin position="43"/>
        <end position="67"/>
    </location>
</feature>
<keyword evidence="5 17" id="KW-0812">Transmembrane</keyword>
<keyword evidence="19" id="KW-1185">Reference proteome</keyword>
<keyword evidence="3 17" id="KW-0813">Transport</keyword>
<evidence type="ECO:0000256" key="13">
    <source>
        <dbReference type="ARBA" id="ARBA00023303"/>
    </source>
</evidence>
<feature type="transmembrane region" description="Helical" evidence="17">
    <location>
        <begin position="390"/>
        <end position="411"/>
    </location>
</feature>
<dbReference type="GO" id="GO:0005886">
    <property type="term" value="C:plasma membrane"/>
    <property type="evidence" value="ECO:0007669"/>
    <property type="project" value="UniProtKB-SubCell"/>
</dbReference>
<evidence type="ECO:0000256" key="15">
    <source>
        <dbReference type="ARBA" id="ARBA00044642"/>
    </source>
</evidence>
<protein>
    <recommendedName>
        <fullName evidence="17">Protein tweety homolog</fullName>
    </recommendedName>
</protein>
<keyword evidence="4" id="KW-1003">Cell membrane</keyword>
<sequence length="558" mass="62406">MSLSHGYRASWWTYALHQVPHANFQFEVVDSSFAPQEWNYQQALLFLAGIAGLCLAVSLILICVYLIRFCCCLSQEDEDSKSHRTCCITWSCVAAVIICCAGIGIGFYGNSETNDGVYQVTYSLMNANHTLTSIDLLISDTVELLNSVVKSDLTQLEVVFSKRPEFLVIVRNTRRQVESVAQYLAELSFWKGADLNPHMVAEQINFIEDFRWLSYILLLLLDLIICLFTLLGLAKQIKWLVIVMTVVSFFVLLLSWGSMGLEMATAVGLSDFCYDPDGYVMNQTQLITNINPDILQYYISCYQDVPNPFRPRLTMSQRALSNIHSQLHGLEKEAVPQYPAAEKHVMVVQAMLNTTEGNFHHLVALLNCRGLHKDYVDALKGLCYDGMEGILFLLLFSFLSGLSFTAATCSLPRAWKQFQNRDLDYDDMDEDDPFNPQARREMLRGAGRPHLPSFYSYSSSCGSHNSLRVSAPPISNAPVSQYMNQSGLFSGNPRFENVPLIERQSPPPSVSRILYGSCGLDSESVGNITSAAVRFPELLTGSITFFAQKSSRGALICA</sequence>
<feature type="transmembrane region" description="Helical" evidence="17">
    <location>
        <begin position="212"/>
        <end position="233"/>
    </location>
</feature>
<keyword evidence="7 17" id="KW-0406">Ion transport</keyword>
<evidence type="ECO:0000256" key="4">
    <source>
        <dbReference type="ARBA" id="ARBA00022475"/>
    </source>
</evidence>
<evidence type="ECO:0000256" key="5">
    <source>
        <dbReference type="ARBA" id="ARBA00022692"/>
    </source>
</evidence>
<dbReference type="PANTHER" id="PTHR12424">
    <property type="entry name" value="TWEETY-RELATED"/>
    <property type="match status" value="1"/>
</dbReference>
<feature type="transmembrane region" description="Helical" evidence="17">
    <location>
        <begin position="88"/>
        <end position="108"/>
    </location>
</feature>
<keyword evidence="11" id="KW-0325">Glycoprotein</keyword>
<dbReference type="AlphaFoldDB" id="A0A8C5WHP0"/>
<evidence type="ECO:0000313" key="18">
    <source>
        <dbReference type="Ensembl" id="ENSLLEP00000038833.1"/>
    </source>
</evidence>
<keyword evidence="8 17" id="KW-0472">Membrane</keyword>
<keyword evidence="9" id="KW-1015">Disulfide bond</keyword>
<evidence type="ECO:0000256" key="16">
    <source>
        <dbReference type="ARBA" id="ARBA00047042"/>
    </source>
</evidence>
<keyword evidence="12 17" id="KW-0868">Chloride</keyword>
<dbReference type="Pfam" id="PF04906">
    <property type="entry name" value="Tweety"/>
    <property type="match status" value="1"/>
</dbReference>
<dbReference type="GO" id="GO:0034707">
    <property type="term" value="C:chloride channel complex"/>
    <property type="evidence" value="ECO:0007669"/>
    <property type="project" value="UniProtKB-UniRule"/>
</dbReference>
<organism evidence="18 19">
    <name type="scientific">Leptobrachium leishanense</name>
    <name type="common">Leishan spiny toad</name>
    <dbReference type="NCBI Taxonomy" id="445787"/>
    <lineage>
        <taxon>Eukaryota</taxon>
        <taxon>Metazoa</taxon>
        <taxon>Chordata</taxon>
        <taxon>Craniata</taxon>
        <taxon>Vertebrata</taxon>
        <taxon>Euteleostomi</taxon>
        <taxon>Amphibia</taxon>
        <taxon>Batrachia</taxon>
        <taxon>Anura</taxon>
        <taxon>Pelobatoidea</taxon>
        <taxon>Megophryidae</taxon>
        <taxon>Leptobrachium</taxon>
    </lineage>
</organism>